<protein>
    <submittedName>
        <fullName evidence="1">Lens epithelium-derived growth factor</fullName>
    </submittedName>
</protein>
<dbReference type="EMBL" id="CP119063">
    <property type="protein sequence ID" value="WEL38067.1"/>
    <property type="molecule type" value="Genomic_DNA"/>
</dbReference>
<dbReference type="Proteomes" id="UP001217963">
    <property type="component" value="Chromosome II"/>
</dbReference>
<proteinExistence type="predicted"/>
<evidence type="ECO:0000313" key="2">
    <source>
        <dbReference type="Proteomes" id="UP001217963"/>
    </source>
</evidence>
<name>A0ABY8CM59_ENCHE</name>
<reference evidence="1 2" key="1">
    <citation type="submission" date="2023-02" db="EMBL/GenBank/DDBJ databases">
        <title>Encephalitozoon hellem ATCC 50451 complete genome.</title>
        <authorList>
            <person name="Mascarenhas dos Santos A.C."/>
            <person name="Julian A.T."/>
            <person name="Pombert J.-F."/>
        </authorList>
    </citation>
    <scope>NUCLEOTIDE SEQUENCE [LARGE SCALE GENOMIC DNA]</scope>
    <source>
        <strain evidence="1 2">ATCC 50451</strain>
    </source>
</reference>
<sequence length="78" mass="8870">MHNSLVRLKASVFGNNLTEASHAIDPCLYDILDQYDHSQMTVFTRLMEMLLDTDISDKASKALKIVDLVKFPIKKAME</sequence>
<keyword evidence="2" id="KW-1185">Reference proteome</keyword>
<evidence type="ECO:0000313" key="1">
    <source>
        <dbReference type="EMBL" id="WEL38067.1"/>
    </source>
</evidence>
<gene>
    <name evidence="1" type="ORF">PFJ87_02g01050</name>
</gene>
<accession>A0ABY8CM59</accession>
<organism evidence="1 2">
    <name type="scientific">Encephalitozoon hellem</name>
    <name type="common">Microsporidian parasite</name>
    <dbReference type="NCBI Taxonomy" id="27973"/>
    <lineage>
        <taxon>Eukaryota</taxon>
        <taxon>Fungi</taxon>
        <taxon>Fungi incertae sedis</taxon>
        <taxon>Microsporidia</taxon>
        <taxon>Unikaryonidae</taxon>
        <taxon>Encephalitozoon</taxon>
    </lineage>
</organism>